<evidence type="ECO:0000313" key="3">
    <source>
        <dbReference type="Proteomes" id="UP000241546"/>
    </source>
</evidence>
<sequence>MEQRRGQIAVERMEKAKRRADKEQMLAEIGMTKDFGTTTGLQSGTGEELQVGSERRVCCVSNLMQQARRSKGMAEDEVDVSKMCADLAVGLVTMMLAAGRRRCKYSLRYLTSPSLADVEVPSCSWSVASFETTRKTARYLKLVFAGTGEGRDQQAHDDHSRGEERRWLVVTSKASYKMQNNDARLEKTEVGSVRSTSAVSAQQGLAAWAQRRERLSTEYWVPRQFGGFNRCHAWIMSRNNFSVTSTSGQEARGKSRPKRSRHHGGQANAVKEAALQCRGSERGVEMQSVGLGRHDRGRCGHTGGVREGRQQGGEHIHESRYMRDWGFLSGAAVRVRVAVLRCLWLDEGTPRFAASVDVGSLLLVPNLDSHRLLLQLAAANRNGDDIRSGFAGRSLNPRFQHESD</sequence>
<feature type="region of interest" description="Disordered" evidence="1">
    <location>
        <begin position="243"/>
        <end position="269"/>
    </location>
</feature>
<keyword evidence="3" id="KW-1185">Reference proteome</keyword>
<proteinExistence type="predicted"/>
<feature type="compositionally biased region" description="Basic residues" evidence="1">
    <location>
        <begin position="254"/>
        <end position="264"/>
    </location>
</feature>
<evidence type="ECO:0000313" key="2">
    <source>
        <dbReference type="EMBL" id="PTB65447.1"/>
    </source>
</evidence>
<dbReference type="RefSeq" id="XP_024748767.1">
    <property type="nucleotide sequence ID" value="XM_024897780.1"/>
</dbReference>
<name>A0A2T4B7Z4_9HYPO</name>
<feature type="region of interest" description="Disordered" evidence="1">
    <location>
        <begin position="292"/>
        <end position="314"/>
    </location>
</feature>
<reference evidence="3" key="1">
    <citation type="submission" date="2016-07" db="EMBL/GenBank/DDBJ databases">
        <title>Multiple horizontal gene transfer events from other fungi enriched the ability of initially mycotrophic Trichoderma (Ascomycota) to feed on dead plant biomass.</title>
        <authorList>
            <consortium name="DOE Joint Genome Institute"/>
            <person name="Atanasova L."/>
            <person name="Chenthamara K."/>
            <person name="Zhang J."/>
            <person name="Grujic M."/>
            <person name="Henrissat B."/>
            <person name="Kuo A."/>
            <person name="Aerts A."/>
            <person name="Salamov A."/>
            <person name="Lipzen A."/>
            <person name="Labutti K."/>
            <person name="Barry K."/>
            <person name="Miao Y."/>
            <person name="Rahimi M.J."/>
            <person name="Shen Q."/>
            <person name="Grigoriev I.V."/>
            <person name="Kubicek C.P."/>
            <person name="Druzhinina I.S."/>
        </authorList>
    </citation>
    <scope>NUCLEOTIDE SEQUENCE [LARGE SCALE GENOMIC DNA]</scope>
    <source>
        <strain evidence="3">TUCIM 6016</strain>
    </source>
</reference>
<organism evidence="2 3">
    <name type="scientific">Trichoderma citrinoviride</name>
    <dbReference type="NCBI Taxonomy" id="58853"/>
    <lineage>
        <taxon>Eukaryota</taxon>
        <taxon>Fungi</taxon>
        <taxon>Dikarya</taxon>
        <taxon>Ascomycota</taxon>
        <taxon>Pezizomycotina</taxon>
        <taxon>Sordariomycetes</taxon>
        <taxon>Hypocreomycetidae</taxon>
        <taxon>Hypocreales</taxon>
        <taxon>Hypocreaceae</taxon>
        <taxon>Trichoderma</taxon>
    </lineage>
</organism>
<accession>A0A2T4B7Z4</accession>
<protein>
    <submittedName>
        <fullName evidence="2">Uncharacterized protein</fullName>
    </submittedName>
</protein>
<dbReference type="GeneID" id="36605898"/>
<dbReference type="AlphaFoldDB" id="A0A2T4B7Z4"/>
<dbReference type="EMBL" id="KZ680215">
    <property type="protein sequence ID" value="PTB65447.1"/>
    <property type="molecule type" value="Genomic_DNA"/>
</dbReference>
<gene>
    <name evidence="2" type="ORF">BBK36DRAFT_166389</name>
</gene>
<evidence type="ECO:0000256" key="1">
    <source>
        <dbReference type="SAM" id="MobiDB-lite"/>
    </source>
</evidence>
<dbReference type="Proteomes" id="UP000241546">
    <property type="component" value="Unassembled WGS sequence"/>
</dbReference>